<dbReference type="Proteomes" id="UP000095283">
    <property type="component" value="Unplaced"/>
</dbReference>
<accession>A0A1I7WAE7</accession>
<reference evidence="2" key="1">
    <citation type="submission" date="2016-11" db="UniProtKB">
        <authorList>
            <consortium name="WormBaseParasite"/>
        </authorList>
    </citation>
    <scope>IDENTIFICATION</scope>
</reference>
<dbReference type="AlphaFoldDB" id="A0A1I7WAE7"/>
<protein>
    <submittedName>
        <fullName evidence="2">Transposase</fullName>
    </submittedName>
</protein>
<keyword evidence="1" id="KW-1185">Reference proteome</keyword>
<sequence length="29" mass="3410">MNITQDYGQRGKSRNSLLFRMVHSSEKLI</sequence>
<evidence type="ECO:0000313" key="1">
    <source>
        <dbReference type="Proteomes" id="UP000095283"/>
    </source>
</evidence>
<name>A0A1I7WAE7_HETBA</name>
<organism evidence="1 2">
    <name type="scientific">Heterorhabditis bacteriophora</name>
    <name type="common">Entomopathogenic nematode worm</name>
    <dbReference type="NCBI Taxonomy" id="37862"/>
    <lineage>
        <taxon>Eukaryota</taxon>
        <taxon>Metazoa</taxon>
        <taxon>Ecdysozoa</taxon>
        <taxon>Nematoda</taxon>
        <taxon>Chromadorea</taxon>
        <taxon>Rhabditida</taxon>
        <taxon>Rhabditina</taxon>
        <taxon>Rhabditomorpha</taxon>
        <taxon>Strongyloidea</taxon>
        <taxon>Heterorhabditidae</taxon>
        <taxon>Heterorhabditis</taxon>
    </lineage>
</organism>
<dbReference type="WBParaSite" id="Hba_01652">
    <property type="protein sequence ID" value="Hba_01652"/>
    <property type="gene ID" value="Hba_01652"/>
</dbReference>
<evidence type="ECO:0000313" key="2">
    <source>
        <dbReference type="WBParaSite" id="Hba_01652"/>
    </source>
</evidence>
<proteinExistence type="predicted"/>